<evidence type="ECO:0000256" key="4">
    <source>
        <dbReference type="ARBA" id="ARBA00022989"/>
    </source>
</evidence>
<evidence type="ECO:0000256" key="5">
    <source>
        <dbReference type="ARBA" id="ARBA00023040"/>
    </source>
</evidence>
<dbReference type="SUPFAM" id="SSF81321">
    <property type="entry name" value="Family A G protein-coupled receptor-like"/>
    <property type="match status" value="1"/>
</dbReference>
<dbReference type="GO" id="GO:0004930">
    <property type="term" value="F:G protein-coupled receptor activity"/>
    <property type="evidence" value="ECO:0007669"/>
    <property type="project" value="UniProtKB-KW"/>
</dbReference>
<organism evidence="11 12">
    <name type="scientific">Mesorhabditis belari</name>
    <dbReference type="NCBI Taxonomy" id="2138241"/>
    <lineage>
        <taxon>Eukaryota</taxon>
        <taxon>Metazoa</taxon>
        <taxon>Ecdysozoa</taxon>
        <taxon>Nematoda</taxon>
        <taxon>Chromadorea</taxon>
        <taxon>Rhabditida</taxon>
        <taxon>Rhabditina</taxon>
        <taxon>Rhabditomorpha</taxon>
        <taxon>Rhabditoidea</taxon>
        <taxon>Rhabditidae</taxon>
        <taxon>Mesorhabditinae</taxon>
        <taxon>Mesorhabditis</taxon>
    </lineage>
</organism>
<dbReference type="AlphaFoldDB" id="A0AAF3F599"/>
<feature type="transmembrane region" description="Helical" evidence="9">
    <location>
        <begin position="279"/>
        <end position="302"/>
    </location>
</feature>
<feature type="transmembrane region" description="Helical" evidence="9">
    <location>
        <begin position="189"/>
        <end position="213"/>
    </location>
</feature>
<evidence type="ECO:0000256" key="2">
    <source>
        <dbReference type="ARBA" id="ARBA00022475"/>
    </source>
</evidence>
<keyword evidence="5" id="KW-0297">G-protein coupled receptor</keyword>
<comment type="subcellular location">
    <subcellularLocation>
        <location evidence="1">Cell membrane</location>
        <topology evidence="1">Multi-pass membrane protein</topology>
    </subcellularLocation>
</comment>
<dbReference type="WBParaSite" id="MBELARI_LOCUS21791.2">
    <property type="protein sequence ID" value="MBELARI_LOCUS21791.2"/>
    <property type="gene ID" value="MBELARI_LOCUS21791"/>
</dbReference>
<keyword evidence="3 9" id="KW-0812">Transmembrane</keyword>
<evidence type="ECO:0000256" key="1">
    <source>
        <dbReference type="ARBA" id="ARBA00004651"/>
    </source>
</evidence>
<feature type="transmembrane region" description="Helical" evidence="9">
    <location>
        <begin position="152"/>
        <end position="177"/>
    </location>
</feature>
<evidence type="ECO:0000256" key="8">
    <source>
        <dbReference type="ARBA" id="ARBA00023224"/>
    </source>
</evidence>
<evidence type="ECO:0000313" key="12">
    <source>
        <dbReference type="WBParaSite" id="MBELARI_LOCUS21791.2"/>
    </source>
</evidence>
<dbReference type="GO" id="GO:0005886">
    <property type="term" value="C:plasma membrane"/>
    <property type="evidence" value="ECO:0007669"/>
    <property type="project" value="UniProtKB-SubCell"/>
</dbReference>
<feature type="domain" description="G-protein coupled receptors family 1 profile" evidence="10">
    <location>
        <begin position="41"/>
        <end position="161"/>
    </location>
</feature>
<sequence>MHSINHSDCFQNLTQEEHFFQHENAAEVEKMFLHYHGYLLGSLASLAILFSTAFIAAQLRVIRLREGSRKYHALLLNRAIGDLIGASTAVISAILAIFVPTSITAIAAFIGCFFYSTFWTAFVSYTCLSLVKLYAVWKPFLYRRAFTFKKCLYIIGVSWIIFVCCGSLCVGAMSHLHVGWVAEWHGFRYLFSTFFCFDYAFTIVTFLVTAAILKKASKVALLKSKNDGRSTQQRSRFPLWKLALNVSTFAVFQSPHVVWNLYLLTKKDCLFRIHSSETIGTQAFVGAAVLLRIIMDFLLSLITDSQFRHFFLDCFGVSRECFCFRITSQLSTTRNISTDSASQKRRKSTQQSTIA</sequence>
<feature type="transmembrane region" description="Helical" evidence="9">
    <location>
        <begin position="80"/>
        <end position="99"/>
    </location>
</feature>
<keyword evidence="6 9" id="KW-0472">Membrane</keyword>
<feature type="transmembrane region" description="Helical" evidence="9">
    <location>
        <begin position="38"/>
        <end position="59"/>
    </location>
</feature>
<dbReference type="PROSITE" id="PS50262">
    <property type="entry name" value="G_PROTEIN_RECEP_F1_2"/>
    <property type="match status" value="1"/>
</dbReference>
<feature type="transmembrane region" description="Helical" evidence="9">
    <location>
        <begin position="239"/>
        <end position="259"/>
    </location>
</feature>
<evidence type="ECO:0000256" key="6">
    <source>
        <dbReference type="ARBA" id="ARBA00023136"/>
    </source>
</evidence>
<feature type="transmembrane region" description="Helical" evidence="9">
    <location>
        <begin position="105"/>
        <end position="131"/>
    </location>
</feature>
<dbReference type="Gene3D" id="1.20.1070.10">
    <property type="entry name" value="Rhodopsin 7-helix transmembrane proteins"/>
    <property type="match status" value="1"/>
</dbReference>
<accession>A0AAF3F599</accession>
<keyword evidence="4 9" id="KW-1133">Transmembrane helix</keyword>
<keyword evidence="8" id="KW-0807">Transducer</keyword>
<evidence type="ECO:0000313" key="11">
    <source>
        <dbReference type="Proteomes" id="UP000887575"/>
    </source>
</evidence>
<evidence type="ECO:0000259" key="10">
    <source>
        <dbReference type="PROSITE" id="PS50262"/>
    </source>
</evidence>
<protein>
    <submittedName>
        <fullName evidence="12">G-protein coupled receptors family 1 profile domain-containing protein</fullName>
    </submittedName>
</protein>
<proteinExistence type="predicted"/>
<dbReference type="InterPro" id="IPR017452">
    <property type="entry name" value="GPCR_Rhodpsn_7TM"/>
</dbReference>
<dbReference type="CDD" id="cd00637">
    <property type="entry name" value="7tm_classA_rhodopsin-like"/>
    <property type="match status" value="1"/>
</dbReference>
<evidence type="ECO:0000256" key="3">
    <source>
        <dbReference type="ARBA" id="ARBA00022692"/>
    </source>
</evidence>
<dbReference type="InterPro" id="IPR040435">
    <property type="entry name" value="Put_GPCR_Chromadorea"/>
</dbReference>
<dbReference type="PANTHER" id="PTHR37441:SF7">
    <property type="entry name" value="G-PROTEIN COUPLED RECEPTORS FAMILY 1 PROFILE DOMAIN-CONTAINING PROTEIN"/>
    <property type="match status" value="1"/>
</dbReference>
<evidence type="ECO:0000256" key="9">
    <source>
        <dbReference type="SAM" id="Phobius"/>
    </source>
</evidence>
<dbReference type="Proteomes" id="UP000887575">
    <property type="component" value="Unassembled WGS sequence"/>
</dbReference>
<name>A0AAF3F599_9BILA</name>
<reference evidence="12" key="1">
    <citation type="submission" date="2024-02" db="UniProtKB">
        <authorList>
            <consortium name="WormBaseParasite"/>
        </authorList>
    </citation>
    <scope>IDENTIFICATION</scope>
</reference>
<dbReference type="PANTHER" id="PTHR37441">
    <property type="entry name" value="PROTEIN CBG16518"/>
    <property type="match status" value="1"/>
</dbReference>
<keyword evidence="11" id="KW-1185">Reference proteome</keyword>
<keyword evidence="7" id="KW-0675">Receptor</keyword>
<evidence type="ECO:0000256" key="7">
    <source>
        <dbReference type="ARBA" id="ARBA00023170"/>
    </source>
</evidence>
<keyword evidence="2" id="KW-1003">Cell membrane</keyword>